<gene>
    <name evidence="8" type="ORF">FHX49_001049</name>
</gene>
<dbReference type="InterPro" id="IPR001789">
    <property type="entry name" value="Sig_transdc_resp-reg_receiver"/>
</dbReference>
<feature type="modified residue" description="4-aspartylphosphate" evidence="6">
    <location>
        <position position="52"/>
    </location>
</feature>
<evidence type="ECO:0000256" key="2">
    <source>
        <dbReference type="ARBA" id="ARBA00023012"/>
    </source>
</evidence>
<evidence type="ECO:0000313" key="8">
    <source>
        <dbReference type="EMBL" id="MBB2975483.1"/>
    </source>
</evidence>
<protein>
    <submittedName>
        <fullName evidence="8">Two-component system phosphate regulon response regulator PhoB</fullName>
    </submittedName>
</protein>
<dbReference type="RefSeq" id="WP_165139674.1">
    <property type="nucleotide sequence ID" value="NZ_CP049255.1"/>
</dbReference>
<dbReference type="FunFam" id="3.40.50.2300:FF:000001">
    <property type="entry name" value="DNA-binding response regulator PhoB"/>
    <property type="match status" value="1"/>
</dbReference>
<keyword evidence="2" id="KW-0902">Two-component regulatory system</keyword>
<name>A0A7W4V3J0_9MICO</name>
<dbReference type="InterPro" id="IPR011006">
    <property type="entry name" value="CheY-like_superfamily"/>
</dbReference>
<evidence type="ECO:0000313" key="9">
    <source>
        <dbReference type="Proteomes" id="UP000529310"/>
    </source>
</evidence>
<dbReference type="AlphaFoldDB" id="A0A7W4V3J0"/>
<evidence type="ECO:0000256" key="6">
    <source>
        <dbReference type="PROSITE-ProRule" id="PRU00169"/>
    </source>
</evidence>
<dbReference type="PANTHER" id="PTHR48111">
    <property type="entry name" value="REGULATOR OF RPOS"/>
    <property type="match status" value="1"/>
</dbReference>
<keyword evidence="1 6" id="KW-0597">Phosphoprotein</keyword>
<feature type="domain" description="Response regulatory" evidence="7">
    <location>
        <begin position="3"/>
        <end position="119"/>
    </location>
</feature>
<dbReference type="SMART" id="SM00448">
    <property type="entry name" value="REC"/>
    <property type="match status" value="1"/>
</dbReference>
<dbReference type="GO" id="GO:0032993">
    <property type="term" value="C:protein-DNA complex"/>
    <property type="evidence" value="ECO:0007669"/>
    <property type="project" value="TreeGrafter"/>
</dbReference>
<evidence type="ECO:0000256" key="4">
    <source>
        <dbReference type="ARBA" id="ARBA00023125"/>
    </source>
</evidence>
<dbReference type="PROSITE" id="PS50110">
    <property type="entry name" value="RESPONSE_REGULATORY"/>
    <property type="match status" value="1"/>
</dbReference>
<dbReference type="GO" id="GO:0000156">
    <property type="term" value="F:phosphorelay response regulator activity"/>
    <property type="evidence" value="ECO:0007669"/>
    <property type="project" value="TreeGrafter"/>
</dbReference>
<reference evidence="8 9" key="1">
    <citation type="submission" date="2020-08" db="EMBL/GenBank/DDBJ databases">
        <title>Sequencing the genomes of 1000 actinobacteria strains.</title>
        <authorList>
            <person name="Klenk H.-P."/>
        </authorList>
    </citation>
    <scope>NUCLEOTIDE SEQUENCE [LARGE SCALE GENOMIC DNA]</scope>
    <source>
        <strain evidence="8 9">DSM 27099</strain>
    </source>
</reference>
<dbReference type="PANTHER" id="PTHR48111:SF4">
    <property type="entry name" value="DNA-BINDING DUAL TRANSCRIPTIONAL REGULATOR OMPR"/>
    <property type="match status" value="1"/>
</dbReference>
<keyword evidence="5" id="KW-0804">Transcription</keyword>
<dbReference type="EMBL" id="JACHWQ010000002">
    <property type="protein sequence ID" value="MBB2975483.1"/>
    <property type="molecule type" value="Genomic_DNA"/>
</dbReference>
<dbReference type="GO" id="GO:0000976">
    <property type="term" value="F:transcription cis-regulatory region binding"/>
    <property type="evidence" value="ECO:0007669"/>
    <property type="project" value="TreeGrafter"/>
</dbReference>
<proteinExistence type="predicted"/>
<dbReference type="Gene3D" id="3.40.50.2300">
    <property type="match status" value="1"/>
</dbReference>
<accession>A0A7W4V3J0</accession>
<evidence type="ECO:0000256" key="5">
    <source>
        <dbReference type="ARBA" id="ARBA00023163"/>
    </source>
</evidence>
<dbReference type="GO" id="GO:0006355">
    <property type="term" value="P:regulation of DNA-templated transcription"/>
    <property type="evidence" value="ECO:0007669"/>
    <property type="project" value="TreeGrafter"/>
</dbReference>
<dbReference type="CDD" id="cd17574">
    <property type="entry name" value="REC_OmpR"/>
    <property type="match status" value="1"/>
</dbReference>
<keyword evidence="3" id="KW-0805">Transcription regulation</keyword>
<dbReference type="GO" id="GO:0005829">
    <property type="term" value="C:cytosol"/>
    <property type="evidence" value="ECO:0007669"/>
    <property type="project" value="TreeGrafter"/>
</dbReference>
<organism evidence="8 9">
    <name type="scientific">Microbacterium endophyticum</name>
    <dbReference type="NCBI Taxonomy" id="1526412"/>
    <lineage>
        <taxon>Bacteria</taxon>
        <taxon>Bacillati</taxon>
        <taxon>Actinomycetota</taxon>
        <taxon>Actinomycetes</taxon>
        <taxon>Micrococcales</taxon>
        <taxon>Microbacteriaceae</taxon>
        <taxon>Microbacterium</taxon>
    </lineage>
</organism>
<dbReference type="Proteomes" id="UP000529310">
    <property type="component" value="Unassembled WGS sequence"/>
</dbReference>
<keyword evidence="9" id="KW-1185">Reference proteome</keyword>
<evidence type="ECO:0000259" key="7">
    <source>
        <dbReference type="PROSITE" id="PS50110"/>
    </source>
</evidence>
<comment type="caution">
    <text evidence="8">The sequence shown here is derived from an EMBL/GenBank/DDBJ whole genome shotgun (WGS) entry which is preliminary data.</text>
</comment>
<keyword evidence="4" id="KW-0238">DNA-binding</keyword>
<dbReference type="Pfam" id="PF00072">
    <property type="entry name" value="Response_reg"/>
    <property type="match status" value="1"/>
</dbReference>
<dbReference type="SUPFAM" id="SSF52172">
    <property type="entry name" value="CheY-like"/>
    <property type="match status" value="1"/>
</dbReference>
<sequence length="120" mass="12966">MAAILVVEDDVDVAHLLRLRLEKSGHGVVTAADGVLGIAAAYAHTPDLIVLDWMMPNKNGIDVCRELRAHDEFVRTKILMLSARAAATDREQAFAAGADDYVTKPFSPRALVGRVESLIA</sequence>
<dbReference type="InterPro" id="IPR039420">
    <property type="entry name" value="WalR-like"/>
</dbReference>
<evidence type="ECO:0000256" key="1">
    <source>
        <dbReference type="ARBA" id="ARBA00022553"/>
    </source>
</evidence>
<evidence type="ECO:0000256" key="3">
    <source>
        <dbReference type="ARBA" id="ARBA00023015"/>
    </source>
</evidence>